<dbReference type="Gene3D" id="1.20.58.1120">
    <property type="match status" value="1"/>
</dbReference>
<proteinExistence type="predicted"/>
<dbReference type="PANTHER" id="PTHR45703:SF12">
    <property type="entry name" value="DYNEIN AXONEMAL HEAVY CHAIN 11"/>
    <property type="match status" value="1"/>
</dbReference>
<evidence type="ECO:0000313" key="1">
    <source>
        <dbReference type="EMBL" id="KAG6939920.1"/>
    </source>
</evidence>
<reference evidence="1 2" key="1">
    <citation type="journal article" date="2020" name="G3 (Bethesda)">
        <title>Draft Genome of the Common Snapping Turtle, Chelydra serpentina, a Model for Phenotypic Plasticity in Reptiles.</title>
        <authorList>
            <person name="Das D."/>
            <person name="Singh S.K."/>
            <person name="Bierstedt J."/>
            <person name="Erickson A."/>
            <person name="Galli G.L.J."/>
            <person name="Crossley D.A. 2nd"/>
            <person name="Rhen T."/>
        </authorList>
    </citation>
    <scope>NUCLEOTIDE SEQUENCE [LARGE SCALE GENOMIC DNA]</scope>
    <source>
        <strain evidence="1">KW</strain>
    </source>
</reference>
<dbReference type="Proteomes" id="UP000765507">
    <property type="component" value="Unassembled WGS sequence"/>
</dbReference>
<comment type="caution">
    <text evidence="1">The sequence shown here is derived from an EMBL/GenBank/DDBJ whole genome shotgun (WGS) entry which is preliminary data.</text>
</comment>
<dbReference type="OrthoDB" id="10251809at2759"/>
<dbReference type="GO" id="GO:0030286">
    <property type="term" value="C:dynein complex"/>
    <property type="evidence" value="ECO:0007669"/>
    <property type="project" value="InterPro"/>
</dbReference>
<keyword evidence="2" id="KW-1185">Reference proteome</keyword>
<protein>
    <submittedName>
        <fullName evidence="1">Dynein axonemal heavy chain 11</fullName>
    </submittedName>
</protein>
<organism evidence="1 2">
    <name type="scientific">Chelydra serpentina</name>
    <name type="common">Snapping turtle</name>
    <name type="synonym">Testudo serpentina</name>
    <dbReference type="NCBI Taxonomy" id="8475"/>
    <lineage>
        <taxon>Eukaryota</taxon>
        <taxon>Metazoa</taxon>
        <taxon>Chordata</taxon>
        <taxon>Craniata</taxon>
        <taxon>Vertebrata</taxon>
        <taxon>Euteleostomi</taxon>
        <taxon>Archelosauria</taxon>
        <taxon>Testudinata</taxon>
        <taxon>Testudines</taxon>
        <taxon>Cryptodira</taxon>
        <taxon>Durocryptodira</taxon>
        <taxon>Americhelydia</taxon>
        <taxon>Chelydroidea</taxon>
        <taxon>Chelydridae</taxon>
        <taxon>Chelydra</taxon>
    </lineage>
</organism>
<dbReference type="GO" id="GO:0051959">
    <property type="term" value="F:dynein light intermediate chain binding"/>
    <property type="evidence" value="ECO:0007669"/>
    <property type="project" value="InterPro"/>
</dbReference>
<name>A0A8T1TG70_CHESE</name>
<accession>A0A8T1TG70</accession>
<dbReference type="PANTHER" id="PTHR45703">
    <property type="entry name" value="DYNEIN HEAVY CHAIN"/>
    <property type="match status" value="1"/>
</dbReference>
<dbReference type="GO" id="GO:0045505">
    <property type="term" value="F:dynein intermediate chain binding"/>
    <property type="evidence" value="ECO:0007669"/>
    <property type="project" value="InterPro"/>
</dbReference>
<evidence type="ECO:0000313" key="2">
    <source>
        <dbReference type="Proteomes" id="UP000765507"/>
    </source>
</evidence>
<dbReference type="AlphaFoldDB" id="A0A8T1TG70"/>
<gene>
    <name evidence="1" type="ORF">G0U57_020802</name>
</gene>
<dbReference type="GO" id="GO:0007018">
    <property type="term" value="P:microtubule-based movement"/>
    <property type="evidence" value="ECO:0007669"/>
    <property type="project" value="InterPro"/>
</dbReference>
<dbReference type="EMBL" id="JAHGAV010000008">
    <property type="protein sequence ID" value="KAG6939920.1"/>
    <property type="molecule type" value="Genomic_DNA"/>
</dbReference>
<feature type="non-terminal residue" evidence="1">
    <location>
        <position position="1"/>
    </location>
</feature>
<feature type="non-terminal residue" evidence="1">
    <location>
        <position position="102"/>
    </location>
</feature>
<dbReference type="InterPro" id="IPR026983">
    <property type="entry name" value="DHC"/>
</dbReference>
<sequence>GFETVLKDYNKKQIAQLNALIALLLGELASSDRQKIMTICTIDVHARDVVAKLVAQKVTSSQDFAWLSQLRHRWDEAQKHCLANICDAQFQYFYEYLGNTSR</sequence>